<dbReference type="PROSITE" id="PS00411">
    <property type="entry name" value="KINESIN_MOTOR_1"/>
    <property type="match status" value="1"/>
</dbReference>
<keyword evidence="3 6" id="KW-0547">Nucleotide-binding</keyword>
<proteinExistence type="inferred from homology"/>
<name>A0A2R5G6W0_9STRA</name>
<dbReference type="OrthoDB" id="3176171at2759"/>
<protein>
    <submittedName>
        <fullName evidence="11">Chromosome-associated kinesin KIF4</fullName>
    </submittedName>
</protein>
<evidence type="ECO:0000256" key="5">
    <source>
        <dbReference type="ARBA" id="ARBA00023054"/>
    </source>
</evidence>
<feature type="compositionally biased region" description="Polar residues" evidence="8">
    <location>
        <begin position="1125"/>
        <end position="1136"/>
    </location>
</feature>
<dbReference type="Gene3D" id="3.40.850.10">
    <property type="entry name" value="Kinesin motor domain"/>
    <property type="match status" value="1"/>
</dbReference>
<dbReference type="InterPro" id="IPR036361">
    <property type="entry name" value="SAP_dom_sf"/>
</dbReference>
<evidence type="ECO:0000313" key="12">
    <source>
        <dbReference type="Proteomes" id="UP000241890"/>
    </source>
</evidence>
<accession>A0A2R5G6W0</accession>
<feature type="region of interest" description="Disordered" evidence="8">
    <location>
        <begin position="972"/>
        <end position="1063"/>
    </location>
</feature>
<sequence>MTDNEQEPSGAREELAATMTTTSTDARVLPVQVALHVRPLLPHEEEQGCIGSVRANESEHTVTLPGGTRRFTFDHVFEAGTERCSSDRLYEGCVRPLLDGCFEGLNATVLAYGQTGSGKTFTMGTTGEDRGVIPRVASDLFDRIEALRSKNPSAGAWETTVSFFEIYRESTFDLLADAGGHGKAPELSIREDSGRNVFVVGLTEIPVHDKASLLAQLQRGGEHRATASTEMNSVSSRSHAIFTISMRNEDPESGMIRSSKFHLVDLAGSERAKRTKAHGDRLQEGININRGLLALGNVISALGDDKRKVGGKVGHVPYRDSKLTRILQDSLGGNSRTVMVACVSPADSNVEETLNTLKYANRARNIQNKPTVNDEAMNEQNSTLVAQLKRTIAGLQDEVAALRSGAERPLEAHRAKTSTRETSQLLLKLSDRNLSLEARLERVADLIEGAATGSDAASAPIDIDALRKAMAMDSNTQNDGEEDTSVNGALDATGEDAEGKAAKTESGADSNTNSEGDEEQEQEHMQRQVALQQELQVINDELSSKVEAMARMEKSGSQFSQIERSYAKAIQEMCDELALLQNERDDLVSKLKEEQAKRSKLGAGGAAAPMSGREKALKQKLADLETKHQGLRKKQAEQERLIRIQKRDVSGMDRLKNEIQGLKQSRVKLMRRIKEEGDEFRKWKQIKERELKQMKKQETKQRYKYMVLERQHERQQRFLQRKQEEASLAQKRLRDVLQKQKQAASARSNAAATGLGKSADEHRAAFKEWLSDQLQVSRHLRGARKALRAEVETRKELPPGSDDPDVVARRRACTERIGSLQAAVLEAEEAAQSERRWSGARTTHIAKQWLRILFQELTATTEKLDAALEENGDLRTDNDDLQKMFLDLEHQHVLDKARLSREYEDKLVFMMQQHSTQALPAEASAGEASTPADGSAGTATSANSNEAALLEKLDQLGADYDKLVTLLEDNTPSKSKAAAEARKKAAAARKQRAQEAEDENDSDEDEPLWLSSDSESENAELDSDDEDWTEDSPAKANRATRKRASGPSLDSQASKKSLAPSTEDIEAMRHSAEDQLPQDLIERIDGFKVKELQDALFHIGLSVTGRKDVLRARLLCGLLDRQAQRENSAQSPSGSGNPLLPEVVPSRHEDLESTCGATETAEQHSKYWP</sequence>
<evidence type="ECO:0000256" key="3">
    <source>
        <dbReference type="ARBA" id="ARBA00022741"/>
    </source>
</evidence>
<dbReference type="SUPFAM" id="SSF68906">
    <property type="entry name" value="SAP domain"/>
    <property type="match status" value="1"/>
</dbReference>
<comment type="caution">
    <text evidence="11">The sequence shown here is derived from an EMBL/GenBank/DDBJ whole genome shotgun (WGS) entry which is preliminary data.</text>
</comment>
<feature type="region of interest" description="Disordered" evidence="8">
    <location>
        <begin position="473"/>
        <end position="528"/>
    </location>
</feature>
<dbReference type="InterPro" id="IPR027640">
    <property type="entry name" value="Kinesin-like_fam"/>
</dbReference>
<dbReference type="PANTHER" id="PTHR47969">
    <property type="entry name" value="CHROMOSOME-ASSOCIATED KINESIN KIF4A-RELATED"/>
    <property type="match status" value="1"/>
</dbReference>
<feature type="binding site" evidence="6">
    <location>
        <begin position="113"/>
        <end position="120"/>
    </location>
    <ligand>
        <name>ATP</name>
        <dbReference type="ChEBI" id="CHEBI:30616"/>
    </ligand>
</feature>
<evidence type="ECO:0000259" key="10">
    <source>
        <dbReference type="PROSITE" id="PS50800"/>
    </source>
</evidence>
<dbReference type="Pfam" id="PF00225">
    <property type="entry name" value="Kinesin"/>
    <property type="match status" value="1"/>
</dbReference>
<keyword evidence="5 7" id="KW-0175">Coiled coil</keyword>
<reference evidence="11 12" key="1">
    <citation type="submission" date="2017-12" db="EMBL/GenBank/DDBJ databases">
        <title>Sequencing, de novo assembly and annotation of complete genome of a new Thraustochytrid species, strain FCC1311.</title>
        <authorList>
            <person name="Sedici K."/>
            <person name="Godart F."/>
            <person name="Aiese Cigliano R."/>
            <person name="Sanseverino W."/>
            <person name="Barakat M."/>
            <person name="Ortet P."/>
            <person name="Marechal E."/>
            <person name="Cagnac O."/>
            <person name="Amato A."/>
        </authorList>
    </citation>
    <scope>NUCLEOTIDE SEQUENCE [LARGE SCALE GENOMIC DNA]</scope>
</reference>
<keyword evidence="2" id="KW-0963">Cytoplasm</keyword>
<dbReference type="PANTHER" id="PTHR47969:SF15">
    <property type="entry name" value="CHROMOSOME-ASSOCIATED KINESIN KIF4A-RELATED"/>
    <property type="match status" value="1"/>
</dbReference>
<feature type="domain" description="Kinesin motor" evidence="9">
    <location>
        <begin position="30"/>
        <end position="366"/>
    </location>
</feature>
<dbReference type="GO" id="GO:0005875">
    <property type="term" value="C:microtubule associated complex"/>
    <property type="evidence" value="ECO:0007669"/>
    <property type="project" value="TreeGrafter"/>
</dbReference>
<dbReference type="PROSITE" id="PS50800">
    <property type="entry name" value="SAP"/>
    <property type="match status" value="1"/>
</dbReference>
<dbReference type="Pfam" id="PF25764">
    <property type="entry name" value="KIF21A_4th"/>
    <property type="match status" value="1"/>
</dbReference>
<feature type="compositionally biased region" description="Acidic residues" evidence="8">
    <location>
        <begin position="1014"/>
        <end position="1030"/>
    </location>
</feature>
<evidence type="ECO:0000256" key="6">
    <source>
        <dbReference type="PROSITE-ProRule" id="PRU00283"/>
    </source>
</evidence>
<dbReference type="InterPro" id="IPR036961">
    <property type="entry name" value="Kinesin_motor_dom_sf"/>
</dbReference>
<keyword evidence="12" id="KW-1185">Reference proteome</keyword>
<dbReference type="InterPro" id="IPR027417">
    <property type="entry name" value="P-loop_NTPase"/>
</dbReference>
<feature type="region of interest" description="Disordered" evidence="8">
    <location>
        <begin position="1125"/>
        <end position="1169"/>
    </location>
</feature>
<organism evidence="11 12">
    <name type="scientific">Hondaea fermentalgiana</name>
    <dbReference type="NCBI Taxonomy" id="2315210"/>
    <lineage>
        <taxon>Eukaryota</taxon>
        <taxon>Sar</taxon>
        <taxon>Stramenopiles</taxon>
        <taxon>Bigyra</taxon>
        <taxon>Labyrinthulomycetes</taxon>
        <taxon>Thraustochytrida</taxon>
        <taxon>Thraustochytriidae</taxon>
        <taxon>Hondaea</taxon>
    </lineage>
</organism>
<dbReference type="GO" id="GO:0051231">
    <property type="term" value="P:spindle elongation"/>
    <property type="evidence" value="ECO:0007669"/>
    <property type="project" value="TreeGrafter"/>
</dbReference>
<dbReference type="InterPro" id="IPR019821">
    <property type="entry name" value="Kinesin_motor_CS"/>
</dbReference>
<dbReference type="SMART" id="SM00129">
    <property type="entry name" value="KISc"/>
    <property type="match status" value="1"/>
</dbReference>
<evidence type="ECO:0000259" key="9">
    <source>
        <dbReference type="PROSITE" id="PS50067"/>
    </source>
</evidence>
<dbReference type="GO" id="GO:0005524">
    <property type="term" value="F:ATP binding"/>
    <property type="evidence" value="ECO:0007669"/>
    <property type="project" value="UniProtKB-UniRule"/>
</dbReference>
<evidence type="ECO:0000256" key="8">
    <source>
        <dbReference type="SAM" id="MobiDB-lite"/>
    </source>
</evidence>
<evidence type="ECO:0000256" key="7">
    <source>
        <dbReference type="SAM" id="Coils"/>
    </source>
</evidence>
<dbReference type="GO" id="GO:0007052">
    <property type="term" value="P:mitotic spindle organization"/>
    <property type="evidence" value="ECO:0007669"/>
    <property type="project" value="TreeGrafter"/>
</dbReference>
<dbReference type="PROSITE" id="PS50067">
    <property type="entry name" value="KINESIN_MOTOR_2"/>
    <property type="match status" value="1"/>
</dbReference>
<evidence type="ECO:0000313" key="11">
    <source>
        <dbReference type="EMBL" id="GBG26792.1"/>
    </source>
</evidence>
<feature type="coiled-coil region" evidence="7">
    <location>
        <begin position="570"/>
        <end position="672"/>
    </location>
</feature>
<evidence type="ECO:0000256" key="2">
    <source>
        <dbReference type="ARBA" id="ARBA00022490"/>
    </source>
</evidence>
<dbReference type="GO" id="GO:0007018">
    <property type="term" value="P:microtubule-based movement"/>
    <property type="evidence" value="ECO:0007669"/>
    <property type="project" value="InterPro"/>
</dbReference>
<keyword evidence="4 6" id="KW-0067">ATP-binding</keyword>
<dbReference type="Gene3D" id="1.10.720.30">
    <property type="entry name" value="SAP domain"/>
    <property type="match status" value="1"/>
</dbReference>
<feature type="coiled-coil region" evidence="7">
    <location>
        <begin position="850"/>
        <end position="884"/>
    </location>
</feature>
<dbReference type="PRINTS" id="PR00380">
    <property type="entry name" value="KINESINHEAVY"/>
</dbReference>
<dbReference type="Proteomes" id="UP000241890">
    <property type="component" value="Unassembled WGS sequence"/>
</dbReference>
<gene>
    <name evidence="11" type="ORF">FCC1311_030142</name>
</gene>
<keyword evidence="6" id="KW-0505">Motor protein</keyword>
<dbReference type="GO" id="GO:0008017">
    <property type="term" value="F:microtubule binding"/>
    <property type="evidence" value="ECO:0007669"/>
    <property type="project" value="InterPro"/>
</dbReference>
<dbReference type="GO" id="GO:0003777">
    <property type="term" value="F:microtubule motor activity"/>
    <property type="evidence" value="ECO:0007669"/>
    <property type="project" value="InterPro"/>
</dbReference>
<dbReference type="Pfam" id="PF02037">
    <property type="entry name" value="SAP"/>
    <property type="match status" value="1"/>
</dbReference>
<comment type="subcellular location">
    <subcellularLocation>
        <location evidence="1">Cytoplasm</location>
    </subcellularLocation>
</comment>
<evidence type="ECO:0000256" key="1">
    <source>
        <dbReference type="ARBA" id="ARBA00004496"/>
    </source>
</evidence>
<feature type="compositionally biased region" description="Acidic residues" evidence="8">
    <location>
        <begin position="996"/>
        <end position="1007"/>
    </location>
</feature>
<feature type="region of interest" description="Disordered" evidence="8">
    <location>
        <begin position="918"/>
        <end position="942"/>
    </location>
</feature>
<dbReference type="EMBL" id="BEYU01000024">
    <property type="protein sequence ID" value="GBG26792.1"/>
    <property type="molecule type" value="Genomic_DNA"/>
</dbReference>
<dbReference type="GO" id="GO:0005737">
    <property type="term" value="C:cytoplasm"/>
    <property type="evidence" value="ECO:0007669"/>
    <property type="project" value="UniProtKB-SubCell"/>
</dbReference>
<dbReference type="SMART" id="SM00513">
    <property type="entry name" value="SAP"/>
    <property type="match status" value="1"/>
</dbReference>
<dbReference type="InterPro" id="IPR003034">
    <property type="entry name" value="SAP_dom"/>
</dbReference>
<evidence type="ECO:0000256" key="4">
    <source>
        <dbReference type="ARBA" id="ARBA00022840"/>
    </source>
</evidence>
<comment type="similarity">
    <text evidence="6">Belongs to the TRAFAC class myosin-kinesin ATPase superfamily. Kinesin family.</text>
</comment>
<dbReference type="InParanoid" id="A0A2R5G6W0"/>
<dbReference type="InterPro" id="IPR001752">
    <property type="entry name" value="Kinesin_motor_dom"/>
</dbReference>
<feature type="coiled-coil region" evidence="7">
    <location>
        <begin position="705"/>
        <end position="739"/>
    </location>
</feature>
<dbReference type="AlphaFoldDB" id="A0A2R5G6W0"/>
<feature type="domain" description="SAP" evidence="10">
    <location>
        <begin position="1084"/>
        <end position="1118"/>
    </location>
</feature>
<dbReference type="SUPFAM" id="SSF52540">
    <property type="entry name" value="P-loop containing nucleoside triphosphate hydrolases"/>
    <property type="match status" value="1"/>
</dbReference>